<evidence type="ECO:0000313" key="2">
    <source>
        <dbReference type="Proteomes" id="UP000507222"/>
    </source>
</evidence>
<dbReference type="Proteomes" id="UP000507222">
    <property type="component" value="Unassembled WGS sequence"/>
</dbReference>
<gene>
    <name evidence="1" type="ORF">CURHAP_LOCUS32185</name>
</gene>
<dbReference type="EMBL" id="CAEKDK010000005">
    <property type="protein sequence ID" value="CAB4279701.1"/>
    <property type="molecule type" value="Genomic_DNA"/>
</dbReference>
<reference evidence="1 2" key="1">
    <citation type="submission" date="2020-05" db="EMBL/GenBank/DDBJ databases">
        <authorList>
            <person name="Campoy J."/>
            <person name="Schneeberger K."/>
            <person name="Spophaly S."/>
        </authorList>
    </citation>
    <scope>NUCLEOTIDE SEQUENCE [LARGE SCALE GENOMIC DNA]</scope>
    <source>
        <strain evidence="1">PruArmRojPasFocal</strain>
    </source>
</reference>
<dbReference type="AlphaFoldDB" id="A0A6J5UUP2"/>
<organism evidence="1 2">
    <name type="scientific">Prunus armeniaca</name>
    <name type="common">Apricot</name>
    <name type="synonym">Armeniaca vulgaris</name>
    <dbReference type="NCBI Taxonomy" id="36596"/>
    <lineage>
        <taxon>Eukaryota</taxon>
        <taxon>Viridiplantae</taxon>
        <taxon>Streptophyta</taxon>
        <taxon>Embryophyta</taxon>
        <taxon>Tracheophyta</taxon>
        <taxon>Spermatophyta</taxon>
        <taxon>Magnoliopsida</taxon>
        <taxon>eudicotyledons</taxon>
        <taxon>Gunneridae</taxon>
        <taxon>Pentapetalae</taxon>
        <taxon>rosids</taxon>
        <taxon>fabids</taxon>
        <taxon>Rosales</taxon>
        <taxon>Rosaceae</taxon>
        <taxon>Amygdaloideae</taxon>
        <taxon>Amygdaleae</taxon>
        <taxon>Prunus</taxon>
    </lineage>
</organism>
<evidence type="ECO:0000313" key="1">
    <source>
        <dbReference type="EMBL" id="CAB4279701.1"/>
    </source>
</evidence>
<name>A0A6J5UUP2_PRUAR</name>
<proteinExistence type="predicted"/>
<sequence length="68" mass="7338">MAERVVPPTAQPARSREKAEAWAGSGSSGVVSSICSVPLFEAKIGSSRWDFWVGFCCGECTFHIAFQN</sequence>
<accession>A0A6J5UUP2</accession>
<protein>
    <submittedName>
        <fullName evidence="1">Uncharacterized protein</fullName>
    </submittedName>
</protein>